<dbReference type="AlphaFoldDB" id="A0A6D0K5P7"/>
<comment type="caution">
    <text evidence="1">The sequence shown here is derived from an EMBL/GenBank/DDBJ whole genome shotgun (WGS) entry which is preliminary data.</text>
</comment>
<dbReference type="RefSeq" id="WP_160450694.1">
    <property type="nucleotide sequence ID" value="NZ_WTRB01000009.1"/>
</dbReference>
<proteinExistence type="predicted"/>
<accession>A0A6D0K5P7</accession>
<gene>
    <name evidence="1" type="ORF">GP954_02555</name>
</gene>
<dbReference type="EMBL" id="WTRN01000014">
    <property type="protein sequence ID" value="MWT84082.1"/>
    <property type="molecule type" value="Genomic_DNA"/>
</dbReference>
<sequence>MSELILMGDDERVKSVYGVIMRRIILGAILAVYNEDDTSSEAKENILKGLGALSAAACEAGDYSASFMIRDVIRGIESGKSLRCFI</sequence>
<organism evidence="1 2">
    <name type="scientific">Escherichia coli</name>
    <dbReference type="NCBI Taxonomy" id="562"/>
    <lineage>
        <taxon>Bacteria</taxon>
        <taxon>Pseudomonadati</taxon>
        <taxon>Pseudomonadota</taxon>
        <taxon>Gammaproteobacteria</taxon>
        <taxon>Enterobacterales</taxon>
        <taxon>Enterobacteriaceae</taxon>
        <taxon>Escherichia</taxon>
    </lineage>
</organism>
<reference evidence="1 2" key="1">
    <citation type="submission" date="2019-12" db="EMBL/GenBank/DDBJ databases">
        <title>Enteriobacteria Tanzani isolates_8377-8380.</title>
        <authorList>
            <person name="Subbiah M."/>
            <person name="Call D."/>
        </authorList>
    </citation>
    <scope>NUCLEOTIDE SEQUENCE [LARGE SCALE GENOMIC DNA]</scope>
    <source>
        <strain evidence="1 2">8378wC7</strain>
    </source>
</reference>
<protein>
    <submittedName>
        <fullName evidence="1">Uncharacterized protein</fullName>
    </submittedName>
</protein>
<evidence type="ECO:0000313" key="2">
    <source>
        <dbReference type="Proteomes" id="UP000480485"/>
    </source>
</evidence>
<evidence type="ECO:0000313" key="1">
    <source>
        <dbReference type="EMBL" id="MWT84082.1"/>
    </source>
</evidence>
<name>A0A6D0K5P7_ECOLX</name>
<dbReference type="Proteomes" id="UP000480485">
    <property type="component" value="Unassembled WGS sequence"/>
</dbReference>